<dbReference type="SUPFAM" id="SSF53335">
    <property type="entry name" value="S-adenosyl-L-methionine-dependent methyltransferases"/>
    <property type="match status" value="1"/>
</dbReference>
<dbReference type="CDD" id="cd02440">
    <property type="entry name" value="AdoMet_MTases"/>
    <property type="match status" value="1"/>
</dbReference>
<evidence type="ECO:0000256" key="2">
    <source>
        <dbReference type="ARBA" id="ARBA00022691"/>
    </source>
</evidence>
<gene>
    <name evidence="4" type="primary">VCPKMT</name>
</gene>
<name>A0AAJ7WVH5_PETMA</name>
<dbReference type="GO" id="GO:0032991">
    <property type="term" value="C:protein-containing complex"/>
    <property type="evidence" value="ECO:0007669"/>
    <property type="project" value="TreeGrafter"/>
</dbReference>
<dbReference type="Gene3D" id="3.40.50.150">
    <property type="entry name" value="Vaccinia Virus protein VP39"/>
    <property type="match status" value="1"/>
</dbReference>
<dbReference type="GO" id="GO:0008168">
    <property type="term" value="F:methyltransferase activity"/>
    <property type="evidence" value="ECO:0007669"/>
    <property type="project" value="UniProtKB-KW"/>
</dbReference>
<keyword evidence="3" id="KW-1185">Reference proteome</keyword>
<organism evidence="3 4">
    <name type="scientific">Petromyzon marinus</name>
    <name type="common">Sea lamprey</name>
    <dbReference type="NCBI Taxonomy" id="7757"/>
    <lineage>
        <taxon>Eukaryota</taxon>
        <taxon>Metazoa</taxon>
        <taxon>Chordata</taxon>
        <taxon>Craniata</taxon>
        <taxon>Vertebrata</taxon>
        <taxon>Cyclostomata</taxon>
        <taxon>Hyperoartia</taxon>
        <taxon>Petromyzontiformes</taxon>
        <taxon>Petromyzontidae</taxon>
        <taxon>Petromyzon</taxon>
    </lineage>
</organism>
<dbReference type="GO" id="GO:0005829">
    <property type="term" value="C:cytosol"/>
    <property type="evidence" value="ECO:0007669"/>
    <property type="project" value="TreeGrafter"/>
</dbReference>
<dbReference type="GeneID" id="116943163"/>
<dbReference type="RefSeq" id="XP_032811656.1">
    <property type="nucleotide sequence ID" value="XM_032955765.1"/>
</dbReference>
<accession>A0AAJ7WVH5</accession>
<sequence length="223" mass="24867">MEEESVWLLPRSIERRDGGGPVWIRQGAVGDVGCVVWDAAIVLAKYLETDAFRLRGGEGERSCLRGRRVLELGAGTGAVGLVAASCGAYVTLTDLPQFMDLIETNIKDNSALLKGRAQAKVLEWGKSIEEFLPHPDYILMADCIYYEQSLEPLVRTLGALSGPNTLVICCYEERTAGRNPLIQSRFIQLIEQEFEVEKIPVENHDQEFCSDDINILHLRKLCN</sequence>
<dbReference type="Proteomes" id="UP001318040">
    <property type="component" value="Chromosome 17"/>
</dbReference>
<dbReference type="InterPro" id="IPR029063">
    <property type="entry name" value="SAM-dependent_MTases_sf"/>
</dbReference>
<proteinExistence type="predicted"/>
<dbReference type="Pfam" id="PF10294">
    <property type="entry name" value="Methyltransf_16"/>
    <property type="match status" value="1"/>
</dbReference>
<evidence type="ECO:0000313" key="3">
    <source>
        <dbReference type="Proteomes" id="UP001318040"/>
    </source>
</evidence>
<keyword evidence="1 4" id="KW-0808">Transferase</keyword>
<dbReference type="GO" id="GO:0032259">
    <property type="term" value="P:methylation"/>
    <property type="evidence" value="ECO:0007669"/>
    <property type="project" value="UniProtKB-KW"/>
</dbReference>
<dbReference type="PANTHER" id="PTHR14614">
    <property type="entry name" value="HEPATOCELLULAR CARCINOMA-ASSOCIATED ANTIGEN"/>
    <property type="match status" value="1"/>
</dbReference>
<reference evidence="4" key="1">
    <citation type="submission" date="2025-08" db="UniProtKB">
        <authorList>
            <consortium name="RefSeq"/>
        </authorList>
    </citation>
    <scope>IDENTIFICATION</scope>
    <source>
        <tissue evidence="4">Sperm</tissue>
    </source>
</reference>
<evidence type="ECO:0000313" key="4">
    <source>
        <dbReference type="RefSeq" id="XP_032811656.1"/>
    </source>
</evidence>
<protein>
    <submittedName>
        <fullName evidence="4">Protein-lysine methyltransferase METTL21D</fullName>
    </submittedName>
</protein>
<dbReference type="PANTHER" id="PTHR14614:SF44">
    <property type="entry name" value="PROTEIN N-LYSINE METHYLTRANSFERASE METTL21D"/>
    <property type="match status" value="1"/>
</dbReference>
<keyword evidence="2" id="KW-0949">S-adenosyl-L-methionine</keyword>
<keyword evidence="1 4" id="KW-0489">Methyltransferase</keyword>
<dbReference type="AlphaFoldDB" id="A0AAJ7WVH5"/>
<dbReference type="InterPro" id="IPR019410">
    <property type="entry name" value="Methyltransf_16"/>
</dbReference>
<dbReference type="CTD" id="79609"/>
<evidence type="ECO:0000256" key="1">
    <source>
        <dbReference type="ARBA" id="ARBA00022603"/>
    </source>
</evidence>
<dbReference type="KEGG" id="pmrn:116943163"/>